<proteinExistence type="predicted"/>
<sequence>MSLLLDKRELKKAAKELSVLKLQEVMDVLTSVMEERQNESVALDKVREFAKAQGFTLEQLGYKQNSDGLTVAVAVDDIESHDSKRPVKPKFKTINKDSQFFYVEGGSLQLLKTHTMKKGLNDRGIDVVPFSKVEKKYLKQVDALLEDAGKQALVNFNQKVDIWNDWAQQHGEEILVKR</sequence>
<dbReference type="AlphaFoldDB" id="A0A437R3A6"/>
<dbReference type="Pfam" id="PF22470">
    <property type="entry name" value="Histone_HNS_N"/>
    <property type="match status" value="1"/>
</dbReference>
<protein>
    <submittedName>
        <fullName evidence="2">H-NS histone family protein</fullName>
    </submittedName>
</protein>
<organism evidence="2 3">
    <name type="scientific">Rheinheimera riviphila</name>
    <dbReference type="NCBI Taxonomy" id="1834037"/>
    <lineage>
        <taxon>Bacteria</taxon>
        <taxon>Pseudomonadati</taxon>
        <taxon>Pseudomonadota</taxon>
        <taxon>Gammaproteobacteria</taxon>
        <taxon>Chromatiales</taxon>
        <taxon>Chromatiaceae</taxon>
        <taxon>Rheinheimera</taxon>
    </lineage>
</organism>
<reference evidence="2 3" key="1">
    <citation type="submission" date="2019-01" db="EMBL/GenBank/DDBJ databases">
        <authorList>
            <person name="Chen W.-M."/>
        </authorList>
    </citation>
    <scope>NUCLEOTIDE SEQUENCE [LARGE SCALE GENOMIC DNA]</scope>
    <source>
        <strain evidence="2 3">KYPC3</strain>
    </source>
</reference>
<evidence type="ECO:0000259" key="1">
    <source>
        <dbReference type="Pfam" id="PF22470"/>
    </source>
</evidence>
<dbReference type="SUPFAM" id="SSF81273">
    <property type="entry name" value="H-NS histone-like proteins"/>
    <property type="match status" value="1"/>
</dbReference>
<dbReference type="RefSeq" id="WP_127697598.1">
    <property type="nucleotide sequence ID" value="NZ_SACS01000002.1"/>
</dbReference>
<accession>A0A437R3A6</accession>
<dbReference type="OrthoDB" id="5766850at2"/>
<evidence type="ECO:0000313" key="2">
    <source>
        <dbReference type="EMBL" id="RVU41215.1"/>
    </source>
</evidence>
<keyword evidence="3" id="KW-1185">Reference proteome</keyword>
<dbReference type="Proteomes" id="UP000283077">
    <property type="component" value="Unassembled WGS sequence"/>
</dbReference>
<comment type="caution">
    <text evidence="2">The sequence shown here is derived from an EMBL/GenBank/DDBJ whole genome shotgun (WGS) entry which is preliminary data.</text>
</comment>
<dbReference type="InterPro" id="IPR054180">
    <property type="entry name" value="H-NS-like_N"/>
</dbReference>
<dbReference type="EMBL" id="SACS01000002">
    <property type="protein sequence ID" value="RVU41215.1"/>
    <property type="molecule type" value="Genomic_DNA"/>
</dbReference>
<gene>
    <name evidence="2" type="ORF">EOE67_03170</name>
</gene>
<name>A0A437R3A6_9GAMM</name>
<evidence type="ECO:0000313" key="3">
    <source>
        <dbReference type="Proteomes" id="UP000283077"/>
    </source>
</evidence>
<feature type="domain" description="DNA-binding protein H-NS-like N-terminal" evidence="1">
    <location>
        <begin position="2"/>
        <end position="52"/>
    </location>
</feature>